<name>A0A6P2DN08_9BACT</name>
<keyword evidence="2" id="KW-1185">Reference proteome</keyword>
<dbReference type="AlphaFoldDB" id="A0A6P2DN08"/>
<reference evidence="1 2" key="1">
    <citation type="submission" date="2019-05" db="EMBL/GenBank/DDBJ databases">
        <authorList>
            <consortium name="Science for Life Laboratories"/>
        </authorList>
    </citation>
    <scope>NUCLEOTIDE SEQUENCE [LARGE SCALE GENOMIC DNA]</scope>
    <source>
        <strain evidence="1">Soil9</strain>
    </source>
</reference>
<dbReference type="GO" id="GO:0019005">
    <property type="term" value="C:SCF ubiquitin ligase complex"/>
    <property type="evidence" value="ECO:0007669"/>
    <property type="project" value="TreeGrafter"/>
</dbReference>
<sequence length="408" mass="45995">MSEHDAFLRAICANPDDDTARLVFADWLQEHGEPDRAEFIRLHIEWCRHAPDVPPDDLWLQLGVAWEASKLSQSPMFGDGYDAHDRGLVAGVWFNSRFRPERVEAAFDHNPIRIIHVSPRTEESAVWLAQTPLFARLRGLCHTGRSVDVARRLVESPHIGNLELLRLDLEDDEGRTEDVGSILASARHLDRLTVLDLDGTHINDAGFEALVAAPHLGTVRKLIMRSDGRTKHYIGEAGLRALADSRGLTGLTHLGLRDCTVHAEGVTQLLRWPGVGNLHELDLVYAGIEEAGVIELARCPYLKSLRRLCLCAFDLTDRALEALAAAPWMSHLRQLRIEAREYYGDMEEEATDEGLAAFKVRLGPRLHMPAKNEDSFELSFISETERIWHRLRRCQIRDETGLNLACIL</sequence>
<dbReference type="RefSeq" id="WP_162672703.1">
    <property type="nucleotide sequence ID" value="NZ_LR593886.1"/>
</dbReference>
<dbReference type="NCBIfam" id="TIGR02996">
    <property type="entry name" value="rpt_mate_G_obs"/>
    <property type="match status" value="1"/>
</dbReference>
<dbReference type="PANTHER" id="PTHR13318">
    <property type="entry name" value="PARTNER OF PAIRED, ISOFORM B-RELATED"/>
    <property type="match status" value="1"/>
</dbReference>
<organism evidence="1 2">
    <name type="scientific">Gemmata massiliana</name>
    <dbReference type="NCBI Taxonomy" id="1210884"/>
    <lineage>
        <taxon>Bacteria</taxon>
        <taxon>Pseudomonadati</taxon>
        <taxon>Planctomycetota</taxon>
        <taxon>Planctomycetia</taxon>
        <taxon>Gemmatales</taxon>
        <taxon>Gemmataceae</taxon>
        <taxon>Gemmata</taxon>
    </lineage>
</organism>
<evidence type="ECO:0008006" key="3">
    <source>
        <dbReference type="Google" id="ProtNLM"/>
    </source>
</evidence>
<dbReference type="InterPro" id="IPR014338">
    <property type="entry name" value="CHP02996_rpt-companion-dom"/>
</dbReference>
<dbReference type="Proteomes" id="UP000464178">
    <property type="component" value="Chromosome"/>
</dbReference>
<dbReference type="Gene3D" id="3.80.10.10">
    <property type="entry name" value="Ribonuclease Inhibitor"/>
    <property type="match status" value="2"/>
</dbReference>
<evidence type="ECO:0000313" key="2">
    <source>
        <dbReference type="Proteomes" id="UP000464178"/>
    </source>
</evidence>
<dbReference type="InterPro" id="IPR032675">
    <property type="entry name" value="LRR_dom_sf"/>
</dbReference>
<dbReference type="GO" id="GO:0031146">
    <property type="term" value="P:SCF-dependent proteasomal ubiquitin-dependent protein catabolic process"/>
    <property type="evidence" value="ECO:0007669"/>
    <property type="project" value="TreeGrafter"/>
</dbReference>
<dbReference type="PANTHER" id="PTHR13318:SF190">
    <property type="entry name" value="PARTNER OF PAIRED, ISOFORM B"/>
    <property type="match status" value="1"/>
</dbReference>
<proteinExistence type="predicted"/>
<evidence type="ECO:0000313" key="1">
    <source>
        <dbReference type="EMBL" id="VTS02303.1"/>
    </source>
</evidence>
<protein>
    <recommendedName>
        <fullName evidence="3">Repeat-companion domain protein</fullName>
    </recommendedName>
</protein>
<dbReference type="SUPFAM" id="SSF52047">
    <property type="entry name" value="RNI-like"/>
    <property type="match status" value="1"/>
</dbReference>
<gene>
    <name evidence="1" type="ORF">SOIL9_75610</name>
</gene>
<accession>A0A6P2DN08</accession>
<dbReference type="EMBL" id="LR593886">
    <property type="protein sequence ID" value="VTS02303.1"/>
    <property type="molecule type" value="Genomic_DNA"/>
</dbReference>
<dbReference type="KEGG" id="gms:SOIL9_75610"/>